<comment type="caution">
    <text evidence="1">The sequence shown here is derived from an EMBL/GenBank/DDBJ whole genome shotgun (WGS) entry which is preliminary data.</text>
</comment>
<dbReference type="EMBL" id="JAVDWW010000001">
    <property type="protein sequence ID" value="MDR7166769.1"/>
    <property type="molecule type" value="Genomic_DNA"/>
</dbReference>
<gene>
    <name evidence="1" type="ORF">J2W56_000487</name>
</gene>
<evidence type="ECO:0000313" key="1">
    <source>
        <dbReference type="EMBL" id="MDR7166769.1"/>
    </source>
</evidence>
<dbReference type="RefSeq" id="WP_281189102.1">
    <property type="nucleotide sequence ID" value="NZ_JAVDWW010000001.1"/>
</dbReference>
<dbReference type="Proteomes" id="UP001251217">
    <property type="component" value="Unassembled WGS sequence"/>
</dbReference>
<evidence type="ECO:0000313" key="2">
    <source>
        <dbReference type="Proteomes" id="UP001251217"/>
    </source>
</evidence>
<accession>A0ABU1X8A0</accession>
<keyword evidence="2" id="KW-1185">Reference proteome</keyword>
<sequence length="44" mass="4691">MSAALLRRWPGDIERGIRNMQSQGEIAARLAAATLPAAGACWLP</sequence>
<proteinExistence type="predicted"/>
<name>A0ABU1X8A0_9NOCA</name>
<protein>
    <submittedName>
        <fullName evidence="1">Uncharacterized protein</fullName>
    </submittedName>
</protein>
<reference evidence="1 2" key="1">
    <citation type="submission" date="2023-07" db="EMBL/GenBank/DDBJ databases">
        <title>Sorghum-associated microbial communities from plants grown in Nebraska, USA.</title>
        <authorList>
            <person name="Schachtman D."/>
        </authorList>
    </citation>
    <scope>NUCLEOTIDE SEQUENCE [LARGE SCALE GENOMIC DNA]</scope>
    <source>
        <strain evidence="1 2">4272</strain>
    </source>
</reference>
<organism evidence="1 2">
    <name type="scientific">Nocardia kruczakiae</name>
    <dbReference type="NCBI Taxonomy" id="261477"/>
    <lineage>
        <taxon>Bacteria</taxon>
        <taxon>Bacillati</taxon>
        <taxon>Actinomycetota</taxon>
        <taxon>Actinomycetes</taxon>
        <taxon>Mycobacteriales</taxon>
        <taxon>Nocardiaceae</taxon>
        <taxon>Nocardia</taxon>
    </lineage>
</organism>